<organism evidence="5 6">
    <name type="scientific">Rubripirellula lacrimiformis</name>
    <dbReference type="NCBI Taxonomy" id="1930273"/>
    <lineage>
        <taxon>Bacteria</taxon>
        <taxon>Pseudomonadati</taxon>
        <taxon>Planctomycetota</taxon>
        <taxon>Planctomycetia</taxon>
        <taxon>Pirellulales</taxon>
        <taxon>Pirellulaceae</taxon>
        <taxon>Rubripirellula</taxon>
    </lineage>
</organism>
<proteinExistence type="predicted"/>
<dbReference type="AlphaFoldDB" id="A0A517N4L1"/>
<evidence type="ECO:0000256" key="3">
    <source>
        <dbReference type="PROSITE-ProRule" id="PRU00433"/>
    </source>
</evidence>
<dbReference type="InterPro" id="IPR011444">
    <property type="entry name" value="DUF1549"/>
</dbReference>
<protein>
    <recommendedName>
        <fullName evidence="4">Cytochrome c domain-containing protein</fullName>
    </recommendedName>
</protein>
<dbReference type="PROSITE" id="PS51007">
    <property type="entry name" value="CYTC"/>
    <property type="match status" value="1"/>
</dbReference>
<evidence type="ECO:0000256" key="1">
    <source>
        <dbReference type="ARBA" id="ARBA00022723"/>
    </source>
</evidence>
<dbReference type="RefSeq" id="WP_246146449.1">
    <property type="nucleotide sequence ID" value="NZ_CP036525.1"/>
</dbReference>
<feature type="domain" description="Cytochrome c" evidence="4">
    <location>
        <begin position="263"/>
        <end position="427"/>
    </location>
</feature>
<dbReference type="Pfam" id="PF07587">
    <property type="entry name" value="PSD1"/>
    <property type="match status" value="1"/>
</dbReference>
<dbReference type="EMBL" id="CP036525">
    <property type="protein sequence ID" value="QDT02076.1"/>
    <property type="molecule type" value="Genomic_DNA"/>
</dbReference>
<dbReference type="PANTHER" id="PTHR35889:SF3">
    <property type="entry name" value="F-BOX DOMAIN-CONTAINING PROTEIN"/>
    <property type="match status" value="1"/>
</dbReference>
<keyword evidence="3" id="KW-0349">Heme</keyword>
<evidence type="ECO:0000259" key="4">
    <source>
        <dbReference type="PROSITE" id="PS51007"/>
    </source>
</evidence>
<evidence type="ECO:0000313" key="5">
    <source>
        <dbReference type="EMBL" id="QDT02076.1"/>
    </source>
</evidence>
<accession>A0A517N4L1</accession>
<gene>
    <name evidence="5" type="ORF">K227x_04470</name>
</gene>
<dbReference type="InterPro" id="IPR009056">
    <property type="entry name" value="Cyt_c-like_dom"/>
</dbReference>
<dbReference type="GO" id="GO:0009055">
    <property type="term" value="F:electron transfer activity"/>
    <property type="evidence" value="ECO:0007669"/>
    <property type="project" value="InterPro"/>
</dbReference>
<name>A0A517N4L1_9BACT</name>
<keyword evidence="6" id="KW-1185">Reference proteome</keyword>
<keyword evidence="2 3" id="KW-0408">Iron</keyword>
<dbReference type="GO" id="GO:0046872">
    <property type="term" value="F:metal ion binding"/>
    <property type="evidence" value="ECO:0007669"/>
    <property type="project" value="UniProtKB-KW"/>
</dbReference>
<dbReference type="Pfam" id="PF07583">
    <property type="entry name" value="PSCyt2"/>
    <property type="match status" value="1"/>
</dbReference>
<dbReference type="GO" id="GO:0020037">
    <property type="term" value="F:heme binding"/>
    <property type="evidence" value="ECO:0007669"/>
    <property type="project" value="InterPro"/>
</dbReference>
<dbReference type="Proteomes" id="UP000318538">
    <property type="component" value="Chromosome"/>
</dbReference>
<evidence type="ECO:0000256" key="2">
    <source>
        <dbReference type="ARBA" id="ARBA00023004"/>
    </source>
</evidence>
<evidence type="ECO:0000313" key="6">
    <source>
        <dbReference type="Proteomes" id="UP000318538"/>
    </source>
</evidence>
<keyword evidence="1 3" id="KW-0479">Metal-binding</keyword>
<sequence>MMRIQTRRIAGSGRVTLGGAVTRRPAKKWIGRWMMTVGAVISSGLPVPLPALAAEESQDESAKYVETAIDPYDRDHWAFQPIANVDVPVGGGAAWGNHPIDAFLFRELERQGLRPQPPAPAHTLIRRLTFDLTGLPPTPSEIAEFQSDDGRQAYARVVDRLLDSPRYGERWAQHWLDLARFAETDGFEHDKVRADAWTYRDWVVSALNDDMPYDEFVRRQIAGDELYPDDPSARTATRFCLSGPDMPDINLAKERQHSVLNEVASAVGEVFLGLQVGCAQCHDHKYDAISQADFYRLRAVFEPAVKLRKNQSLSVLDETFPYEHASHLMLRGDFRRLGPELDPGVIRVVSTKTNVYLPQPTDGSAGLRTGLANWLVSRDNPLTARVIVNRVWQHHFGTGLVETPSEFGVMGADPSNSDLLDWLATELVRRGWSLKDLHRLIVTSAAYRQHSRLADDASPADRDAWAVGLKQDPHNRLLWRYPRWRLEGEAIRDALLASSGQINFKMGGPSVRPPLPKELVGTLLKDQWKVTPDESEHDRRSIYVFARRNLRYPIFEVFDRPSANASCADRGASTTAPQSLHLLNSQFTFSTAQHLSKQIMQTESTQESQVRAAFLRTLGRTPVGDELDEVNEFLSAGQLSRADQLTHLCLSLFNCSEFVVID</sequence>
<dbReference type="PANTHER" id="PTHR35889">
    <property type="entry name" value="CYCLOINULO-OLIGOSACCHARIDE FRUCTANOTRANSFERASE-RELATED"/>
    <property type="match status" value="1"/>
</dbReference>
<dbReference type="KEGG" id="rlc:K227x_04470"/>
<reference evidence="5 6" key="1">
    <citation type="submission" date="2019-02" db="EMBL/GenBank/DDBJ databases">
        <title>Deep-cultivation of Planctomycetes and their phenomic and genomic characterization uncovers novel biology.</title>
        <authorList>
            <person name="Wiegand S."/>
            <person name="Jogler M."/>
            <person name="Boedeker C."/>
            <person name="Pinto D."/>
            <person name="Vollmers J."/>
            <person name="Rivas-Marin E."/>
            <person name="Kohn T."/>
            <person name="Peeters S.H."/>
            <person name="Heuer A."/>
            <person name="Rast P."/>
            <person name="Oberbeckmann S."/>
            <person name="Bunk B."/>
            <person name="Jeske O."/>
            <person name="Meyerdierks A."/>
            <person name="Storesund J.E."/>
            <person name="Kallscheuer N."/>
            <person name="Luecker S."/>
            <person name="Lage O.M."/>
            <person name="Pohl T."/>
            <person name="Merkel B.J."/>
            <person name="Hornburger P."/>
            <person name="Mueller R.-W."/>
            <person name="Bruemmer F."/>
            <person name="Labrenz M."/>
            <person name="Spormann A.M."/>
            <person name="Op den Camp H."/>
            <person name="Overmann J."/>
            <person name="Amann R."/>
            <person name="Jetten M.S.M."/>
            <person name="Mascher T."/>
            <person name="Medema M.H."/>
            <person name="Devos D.P."/>
            <person name="Kaster A.-K."/>
            <person name="Ovreas L."/>
            <person name="Rohde M."/>
            <person name="Galperin M.Y."/>
            <person name="Jogler C."/>
        </authorList>
    </citation>
    <scope>NUCLEOTIDE SEQUENCE [LARGE SCALE GENOMIC DNA]</scope>
    <source>
        <strain evidence="5 6">K22_7</strain>
    </source>
</reference>
<dbReference type="InterPro" id="IPR022655">
    <property type="entry name" value="DUF1553"/>
</dbReference>